<feature type="domain" description="Myb-like" evidence="2">
    <location>
        <begin position="259"/>
        <end position="312"/>
    </location>
</feature>
<keyword evidence="4" id="KW-1185">Reference proteome</keyword>
<protein>
    <recommendedName>
        <fullName evidence="2">Myb-like domain-containing protein</fullName>
    </recommendedName>
</protein>
<name>A0A067K8I8_JATCU</name>
<gene>
    <name evidence="3" type="ORF">JCGZ_11694</name>
</gene>
<proteinExistence type="predicted"/>
<organism evidence="3 4">
    <name type="scientific">Jatropha curcas</name>
    <name type="common">Barbados nut</name>
    <dbReference type="NCBI Taxonomy" id="180498"/>
    <lineage>
        <taxon>Eukaryota</taxon>
        <taxon>Viridiplantae</taxon>
        <taxon>Streptophyta</taxon>
        <taxon>Embryophyta</taxon>
        <taxon>Tracheophyta</taxon>
        <taxon>Spermatophyta</taxon>
        <taxon>Magnoliopsida</taxon>
        <taxon>eudicotyledons</taxon>
        <taxon>Gunneridae</taxon>
        <taxon>Pentapetalae</taxon>
        <taxon>rosids</taxon>
        <taxon>fabids</taxon>
        <taxon>Malpighiales</taxon>
        <taxon>Euphorbiaceae</taxon>
        <taxon>Crotonoideae</taxon>
        <taxon>Jatropheae</taxon>
        <taxon>Jatropha</taxon>
    </lineage>
</organism>
<dbReference type="InterPro" id="IPR001005">
    <property type="entry name" value="SANT/Myb"/>
</dbReference>
<dbReference type="Pfam" id="PF00249">
    <property type="entry name" value="Myb_DNA-binding"/>
    <property type="match status" value="1"/>
</dbReference>
<dbReference type="Proteomes" id="UP000027138">
    <property type="component" value="Unassembled WGS sequence"/>
</dbReference>
<dbReference type="PANTHER" id="PTHR46872">
    <property type="entry name" value="DNA BINDING PROTEIN"/>
    <property type="match status" value="1"/>
</dbReference>
<reference evidence="3 4" key="1">
    <citation type="journal article" date="2014" name="PLoS ONE">
        <title>Global Analysis of Gene Expression Profiles in Physic Nut (Jatropha curcas L.) Seedlings Exposed to Salt Stress.</title>
        <authorList>
            <person name="Zhang L."/>
            <person name="Zhang C."/>
            <person name="Wu P."/>
            <person name="Chen Y."/>
            <person name="Li M."/>
            <person name="Jiang H."/>
            <person name="Wu G."/>
        </authorList>
    </citation>
    <scope>NUCLEOTIDE SEQUENCE [LARGE SCALE GENOMIC DNA]</scope>
    <source>
        <strain evidence="4">cv. GZQX0401</strain>
        <tissue evidence="3">Young leaves</tissue>
    </source>
</reference>
<evidence type="ECO:0000313" key="3">
    <source>
        <dbReference type="EMBL" id="KDP31318.1"/>
    </source>
</evidence>
<dbReference type="PANTHER" id="PTHR46872:SF10">
    <property type="entry name" value="MYB-LIKE DOMAIN-CONTAINING PROTEIN"/>
    <property type="match status" value="1"/>
</dbReference>
<dbReference type="STRING" id="180498.A0A067K8I8"/>
<dbReference type="EMBL" id="KK914632">
    <property type="protein sequence ID" value="KDP31318.1"/>
    <property type="molecule type" value="Genomic_DNA"/>
</dbReference>
<dbReference type="CDD" id="cd00167">
    <property type="entry name" value="SANT"/>
    <property type="match status" value="1"/>
</dbReference>
<evidence type="ECO:0000259" key="2">
    <source>
        <dbReference type="SMART" id="SM00717"/>
    </source>
</evidence>
<sequence length="506" mass="56834">MVLKRPFYDEELYNISSKHPRQVDYNNRLVSFSEFVPPEVASLTPCLPGECGLTENAIEGHERLASDIVARFPVSVEKDVETIVPGRSLNSSSGGIGINEEAFHPEMAIYVSCTPEYFSPQRPTRTVAHHEDMYSLLLRYPPRKAIPIGSNHQADIPEWNPYDSKTTIKSSGTSGMCPDTNLLLERKDENRLMGTCVIPMPEFGLAAKVGNVRIDCNCLEKGSIVCVKQHIVEARENLKRILGKERFEQLGFCEMGEQVAEKWSEGEEQLFREVVFSNPASLGKNFWELLSSVFPSRSKKDIISYYFNVFMLRRRAEQNRCNSMNVDDSDNDEWQESDDYGDSKLVTSEEDEDSVVESPIPQEDCTHDQSWKDDLHVCDEGAVDYDCDDNEKSDFPYDRYIMNDLGTCPSASLDYGGSKPKDDSCASSDTGGFSQGTQLKAENDDHWPCSVDGLSYGSGQDNNCDIRVWDAGYLVCPKGNVDLLPTCSMIEEVFGKESWNCKARDG</sequence>
<evidence type="ECO:0000313" key="4">
    <source>
        <dbReference type="Proteomes" id="UP000027138"/>
    </source>
</evidence>
<dbReference type="SMART" id="SM00717">
    <property type="entry name" value="SANT"/>
    <property type="match status" value="1"/>
</dbReference>
<dbReference type="OrthoDB" id="1908944at2759"/>
<feature type="region of interest" description="Disordered" evidence="1">
    <location>
        <begin position="346"/>
        <end position="366"/>
    </location>
</feature>
<evidence type="ECO:0000256" key="1">
    <source>
        <dbReference type="SAM" id="MobiDB-lite"/>
    </source>
</evidence>
<dbReference type="AlphaFoldDB" id="A0A067K8I8"/>
<accession>A0A067K8I8</accession>
<dbReference type="KEGG" id="jcu:105640600"/>
<dbReference type="Gene3D" id="1.10.10.60">
    <property type="entry name" value="Homeodomain-like"/>
    <property type="match status" value="1"/>
</dbReference>